<evidence type="ECO:0000313" key="5">
    <source>
        <dbReference type="EMBL" id="KJB40363.1"/>
    </source>
</evidence>
<evidence type="ECO:0000313" key="6">
    <source>
        <dbReference type="Proteomes" id="UP000032304"/>
    </source>
</evidence>
<dbReference type="OMA" id="MMMEGDV"/>
<dbReference type="AlphaFoldDB" id="A0A0D2QM71"/>
<evidence type="ECO:0000256" key="3">
    <source>
        <dbReference type="ARBA" id="ARBA00022679"/>
    </source>
</evidence>
<dbReference type="STRING" id="29730.A0A0D2QM71"/>
<dbReference type="InterPro" id="IPR058980">
    <property type="entry name" value="Glyco_transf_N"/>
</dbReference>
<evidence type="ECO:0000256" key="2">
    <source>
        <dbReference type="ARBA" id="ARBA00022676"/>
    </source>
</evidence>
<dbReference type="Proteomes" id="UP000032304">
    <property type="component" value="Chromosome 7"/>
</dbReference>
<protein>
    <recommendedName>
        <fullName evidence="4">Glycosyltransferase N-terminal domain-containing protein</fullName>
    </recommendedName>
</protein>
<accession>A0A0D2QM71</accession>
<dbReference type="Pfam" id="PF26168">
    <property type="entry name" value="Glyco_transf_N"/>
    <property type="match status" value="1"/>
</dbReference>
<comment type="similarity">
    <text evidence="1">Belongs to the UDP-glycosyltransferase family.</text>
</comment>
<feature type="domain" description="Glycosyltransferase N-terminal" evidence="4">
    <location>
        <begin position="16"/>
        <end position="112"/>
    </location>
</feature>
<dbReference type="CDD" id="cd03784">
    <property type="entry name" value="GT1_Gtf-like"/>
    <property type="match status" value="1"/>
</dbReference>
<keyword evidence="6" id="KW-1185">Reference proteome</keyword>
<dbReference type="eggNOG" id="KOG1192">
    <property type="taxonomic scope" value="Eukaryota"/>
</dbReference>
<dbReference type="InterPro" id="IPR002213">
    <property type="entry name" value="UDP_glucos_trans"/>
</dbReference>
<evidence type="ECO:0000259" key="4">
    <source>
        <dbReference type="Pfam" id="PF26168"/>
    </source>
</evidence>
<dbReference type="SUPFAM" id="SSF53756">
    <property type="entry name" value="UDP-Glycosyltransferase/glycogen phosphorylase"/>
    <property type="match status" value="1"/>
</dbReference>
<gene>
    <name evidence="5" type="ORF">B456_007G060200</name>
</gene>
<evidence type="ECO:0000256" key="1">
    <source>
        <dbReference type="ARBA" id="ARBA00009995"/>
    </source>
</evidence>
<keyword evidence="2" id="KW-0328">Glycosyltransferase</keyword>
<organism evidence="5 6">
    <name type="scientific">Gossypium raimondii</name>
    <name type="common">Peruvian cotton</name>
    <name type="synonym">Gossypium klotzschianum subsp. raimondii</name>
    <dbReference type="NCBI Taxonomy" id="29730"/>
    <lineage>
        <taxon>Eukaryota</taxon>
        <taxon>Viridiplantae</taxon>
        <taxon>Streptophyta</taxon>
        <taxon>Embryophyta</taxon>
        <taxon>Tracheophyta</taxon>
        <taxon>Spermatophyta</taxon>
        <taxon>Magnoliopsida</taxon>
        <taxon>eudicotyledons</taxon>
        <taxon>Gunneridae</taxon>
        <taxon>Pentapetalae</taxon>
        <taxon>rosids</taxon>
        <taxon>malvids</taxon>
        <taxon>Malvales</taxon>
        <taxon>Malvaceae</taxon>
        <taxon>Malvoideae</taxon>
        <taxon>Gossypium</taxon>
    </lineage>
</organism>
<dbReference type="Gramene" id="KJB40363">
    <property type="protein sequence ID" value="KJB40363"/>
    <property type="gene ID" value="B456_007G060200"/>
</dbReference>
<reference evidence="5 6" key="1">
    <citation type="journal article" date="2012" name="Nature">
        <title>Repeated polyploidization of Gossypium genomes and the evolution of spinnable cotton fibres.</title>
        <authorList>
            <person name="Paterson A.H."/>
            <person name="Wendel J.F."/>
            <person name="Gundlach H."/>
            <person name="Guo H."/>
            <person name="Jenkins J."/>
            <person name="Jin D."/>
            <person name="Llewellyn D."/>
            <person name="Showmaker K.C."/>
            <person name="Shu S."/>
            <person name="Udall J."/>
            <person name="Yoo M.J."/>
            <person name="Byers R."/>
            <person name="Chen W."/>
            <person name="Doron-Faigenboim A."/>
            <person name="Duke M.V."/>
            <person name="Gong L."/>
            <person name="Grimwood J."/>
            <person name="Grover C."/>
            <person name="Grupp K."/>
            <person name="Hu G."/>
            <person name="Lee T.H."/>
            <person name="Li J."/>
            <person name="Lin L."/>
            <person name="Liu T."/>
            <person name="Marler B.S."/>
            <person name="Page J.T."/>
            <person name="Roberts A.W."/>
            <person name="Romanel E."/>
            <person name="Sanders W.S."/>
            <person name="Szadkowski E."/>
            <person name="Tan X."/>
            <person name="Tang H."/>
            <person name="Xu C."/>
            <person name="Wang J."/>
            <person name="Wang Z."/>
            <person name="Zhang D."/>
            <person name="Zhang L."/>
            <person name="Ashrafi H."/>
            <person name="Bedon F."/>
            <person name="Bowers J.E."/>
            <person name="Brubaker C.L."/>
            <person name="Chee P.W."/>
            <person name="Das S."/>
            <person name="Gingle A.R."/>
            <person name="Haigler C.H."/>
            <person name="Harker D."/>
            <person name="Hoffmann L.V."/>
            <person name="Hovav R."/>
            <person name="Jones D.C."/>
            <person name="Lemke C."/>
            <person name="Mansoor S."/>
            <person name="ur Rahman M."/>
            <person name="Rainville L.N."/>
            <person name="Rambani A."/>
            <person name="Reddy U.K."/>
            <person name="Rong J.K."/>
            <person name="Saranga Y."/>
            <person name="Scheffler B.E."/>
            <person name="Scheffler J.A."/>
            <person name="Stelly D.M."/>
            <person name="Triplett B.A."/>
            <person name="Van Deynze A."/>
            <person name="Vaslin M.F."/>
            <person name="Waghmare V.N."/>
            <person name="Walford S.A."/>
            <person name="Wright R.J."/>
            <person name="Zaki E.A."/>
            <person name="Zhang T."/>
            <person name="Dennis E.S."/>
            <person name="Mayer K.F."/>
            <person name="Peterson D.G."/>
            <person name="Rokhsar D.S."/>
            <person name="Wang X."/>
            <person name="Schmutz J."/>
        </authorList>
    </citation>
    <scope>NUCLEOTIDE SEQUENCE [LARGE SCALE GENOMIC DNA]</scope>
</reference>
<proteinExistence type="inferred from homology"/>
<dbReference type="PANTHER" id="PTHR11926:SF1099">
    <property type="entry name" value="ANTHOCYANIDIN 3-O-GLUCOSYLTRANSFERASE"/>
    <property type="match status" value="1"/>
</dbReference>
<name>A0A0D2QM71_GOSRA</name>
<dbReference type="Pfam" id="PF00201">
    <property type="entry name" value="UDPGT"/>
    <property type="match status" value="1"/>
</dbReference>
<sequence>MSAFYSMGSITKPHAVFVPYPAQGHVNPLMQLAKLLHSRGFYVTFVNTEFNHRRLVRSKGSGFLTSLSDFRFETISDGLPPSDRDATQDIWVLSDSVQKNCLGPFKELLAKLNGSSESPPVSCIVSDGSMSFTIKAAKEFGIPEAQFWTTSACGFMAYLHFRELIEGGIVPFKEHEVLQAIAAKSTNLYTIGPLSLLEKLTPLSRNHYLRSSLWKEDSKCLEWLDKRQANSVLFVSYGSITVMTDQLFEEFAWGLANSNHPFLWVVRPDMVMGNPGILPGEYYKEIEGRGLIVNWCPQDQVLSHPSPVICWPFFDEQPTNCLYLCNQWGIGMEISNDVKRDEVTTLVKMMMEGDVGKEMKLKALEWKKKAEEATNVGGSSYNNLNKFISDIL</sequence>
<dbReference type="Gene3D" id="3.40.50.2000">
    <property type="entry name" value="Glycogen Phosphorylase B"/>
    <property type="match status" value="5"/>
</dbReference>
<dbReference type="PANTHER" id="PTHR11926">
    <property type="entry name" value="GLUCOSYL/GLUCURONOSYL TRANSFERASES"/>
    <property type="match status" value="1"/>
</dbReference>
<dbReference type="GO" id="GO:0080044">
    <property type="term" value="F:quercetin 7-O-glucosyltransferase activity"/>
    <property type="evidence" value="ECO:0007669"/>
    <property type="project" value="TreeGrafter"/>
</dbReference>
<keyword evidence="3" id="KW-0808">Transferase</keyword>
<dbReference type="EMBL" id="CM001746">
    <property type="protein sequence ID" value="KJB40363.1"/>
    <property type="molecule type" value="Genomic_DNA"/>
</dbReference>
<dbReference type="GO" id="GO:0080043">
    <property type="term" value="F:quercetin 3-O-glucosyltransferase activity"/>
    <property type="evidence" value="ECO:0007669"/>
    <property type="project" value="TreeGrafter"/>
</dbReference>